<feature type="binding site" evidence="2">
    <location>
        <position position="40"/>
    </location>
    <ligand>
        <name>CoA</name>
        <dbReference type="ChEBI" id="CHEBI:57287"/>
    </ligand>
</feature>
<dbReference type="InterPro" id="IPR003542">
    <property type="entry name" value="Enbac_synth_compD-like"/>
</dbReference>
<protein>
    <submittedName>
        <fullName evidence="6">4'-phosphopantetheinyl transferase superfamily protein</fullName>
    </submittedName>
</protein>
<feature type="binding site" evidence="2">
    <location>
        <begin position="84"/>
        <end position="85"/>
    </location>
    <ligand>
        <name>CoA</name>
        <dbReference type="ChEBI" id="CHEBI:57287"/>
    </ligand>
</feature>
<dbReference type="AlphaFoldDB" id="A0AAU2JZ10"/>
<accession>A0AAU2JZ10</accession>
<feature type="domain" description="4'-phosphopantetheinyl transferase" evidence="4">
    <location>
        <begin position="102"/>
        <end position="183"/>
    </location>
</feature>
<dbReference type="SUPFAM" id="SSF56214">
    <property type="entry name" value="4'-phosphopantetheinyl transferase"/>
    <property type="match status" value="1"/>
</dbReference>
<feature type="binding site" evidence="3">
    <location>
        <position position="107"/>
    </location>
    <ligand>
        <name>Mg(2+)</name>
        <dbReference type="ChEBI" id="CHEBI:18420"/>
    </ligand>
</feature>
<feature type="binding site" evidence="3">
    <location>
        <position position="108"/>
    </location>
    <ligand>
        <name>Mg(2+)</name>
        <dbReference type="ChEBI" id="CHEBI:18420"/>
    </ligand>
</feature>
<evidence type="ECO:0000313" key="6">
    <source>
        <dbReference type="EMBL" id="WTU76748.1"/>
    </source>
</evidence>
<dbReference type="PANTHER" id="PTHR38096">
    <property type="entry name" value="ENTEROBACTIN SYNTHASE COMPONENT D"/>
    <property type="match status" value="1"/>
</dbReference>
<keyword evidence="3" id="KW-0460">Magnesium</keyword>
<feature type="domain" description="4'-phosphopantetheinyl transferase N-terminal" evidence="5">
    <location>
        <begin position="28"/>
        <end position="95"/>
    </location>
</feature>
<dbReference type="Pfam" id="PF01648">
    <property type="entry name" value="ACPS"/>
    <property type="match status" value="1"/>
</dbReference>
<dbReference type="PANTHER" id="PTHR38096:SF1">
    <property type="entry name" value="ENTEROBACTIN SYNTHASE COMPONENT D"/>
    <property type="match status" value="1"/>
</dbReference>
<keyword evidence="1 6" id="KW-0808">Transferase</keyword>
<dbReference type="GO" id="GO:0005886">
    <property type="term" value="C:plasma membrane"/>
    <property type="evidence" value="ECO:0007669"/>
    <property type="project" value="TreeGrafter"/>
</dbReference>
<dbReference type="InterPro" id="IPR037143">
    <property type="entry name" value="4-PPantetheinyl_Trfase_dom_sf"/>
</dbReference>
<feature type="binding site" evidence="2">
    <location>
        <position position="106"/>
    </location>
    <ligand>
        <name>CoA</name>
        <dbReference type="ChEBI" id="CHEBI:57287"/>
    </ligand>
</feature>
<dbReference type="EMBL" id="CP108264">
    <property type="protein sequence ID" value="WTU76748.1"/>
    <property type="molecule type" value="Genomic_DNA"/>
</dbReference>
<feature type="binding site" evidence="3">
    <location>
        <position position="106"/>
    </location>
    <ligand>
        <name>Mg(2+)</name>
        <dbReference type="ChEBI" id="CHEBI:18420"/>
    </ligand>
</feature>
<dbReference type="GO" id="GO:0000287">
    <property type="term" value="F:magnesium ion binding"/>
    <property type="evidence" value="ECO:0007669"/>
    <property type="project" value="InterPro"/>
</dbReference>
<feature type="binding site" evidence="2">
    <location>
        <position position="158"/>
    </location>
    <ligand>
        <name>CoA</name>
        <dbReference type="ChEBI" id="CHEBI:57287"/>
    </ligand>
</feature>
<dbReference type="InterPro" id="IPR041354">
    <property type="entry name" value="4PPT_N"/>
</dbReference>
<dbReference type="Pfam" id="PF17837">
    <property type="entry name" value="4PPT_N"/>
    <property type="match status" value="1"/>
</dbReference>
<reference evidence="6" key="1">
    <citation type="submission" date="2022-10" db="EMBL/GenBank/DDBJ databases">
        <title>The complete genomes of actinobacterial strains from the NBC collection.</title>
        <authorList>
            <person name="Joergensen T.S."/>
            <person name="Alvarez Arevalo M."/>
            <person name="Sterndorff E.B."/>
            <person name="Faurdal D."/>
            <person name="Vuksanovic O."/>
            <person name="Mourched A.-S."/>
            <person name="Charusanti P."/>
            <person name="Shaw S."/>
            <person name="Blin K."/>
            <person name="Weber T."/>
        </authorList>
    </citation>
    <scope>NUCLEOTIDE SEQUENCE</scope>
    <source>
        <strain evidence="6">NBC_00049</strain>
    </source>
</reference>
<sequence length="227" mass="24253">MIDDLLPKTVSCADTRTDDVPSGALFPEEASLVVTSVPQRRREFTSVRVCARLAMADLGLPPVPVLPGPRGEPGWPEGVVGSMTHCAGYRAAAVARSSDIRSLGIDAEPHRPLPGDVLEAIALPAERGRVLRAARSGTDDGDIHWDRLLFSAKESVYKAWFPLTGARLEFEDADIEFRRTPGTTPGGVFHARLLRTAPGAPAAFDGRWLVRDSLALTAVVVPAQAAA</sequence>
<feature type="binding site" evidence="2">
    <location>
        <position position="48"/>
    </location>
    <ligand>
        <name>CoA</name>
        <dbReference type="ChEBI" id="CHEBI:57287"/>
    </ligand>
</feature>
<proteinExistence type="predicted"/>
<feature type="binding site" evidence="2">
    <location>
        <position position="168"/>
    </location>
    <ligand>
        <name>CoA</name>
        <dbReference type="ChEBI" id="CHEBI:57287"/>
    </ligand>
</feature>
<organism evidence="6">
    <name type="scientific">Streptomyces sp. NBC_00049</name>
    <dbReference type="NCBI Taxonomy" id="2903617"/>
    <lineage>
        <taxon>Bacteria</taxon>
        <taxon>Bacillati</taxon>
        <taxon>Actinomycetota</taxon>
        <taxon>Actinomycetes</taxon>
        <taxon>Kitasatosporales</taxon>
        <taxon>Streptomycetaceae</taxon>
        <taxon>Streptomyces</taxon>
    </lineage>
</organism>
<dbReference type="InterPro" id="IPR008278">
    <property type="entry name" value="4-PPantetheinyl_Trfase_dom"/>
</dbReference>
<evidence type="ECO:0000256" key="1">
    <source>
        <dbReference type="ARBA" id="ARBA00022679"/>
    </source>
</evidence>
<dbReference type="GO" id="GO:0009366">
    <property type="term" value="C:enterobactin synthetase complex"/>
    <property type="evidence" value="ECO:0007669"/>
    <property type="project" value="InterPro"/>
</dbReference>
<comment type="cofactor">
    <cofactor evidence="3">
        <name>Mg(2+)</name>
        <dbReference type="ChEBI" id="CHEBI:18420"/>
    </cofactor>
</comment>
<keyword evidence="3" id="KW-0479">Metal-binding</keyword>
<name>A0AAU2JZ10_9ACTN</name>
<dbReference type="PRINTS" id="PR01399">
    <property type="entry name" value="ENTSNTHTASED"/>
</dbReference>
<evidence type="ECO:0000259" key="4">
    <source>
        <dbReference type="Pfam" id="PF01648"/>
    </source>
</evidence>
<evidence type="ECO:0000256" key="2">
    <source>
        <dbReference type="PIRSR" id="PIRSR603542-1"/>
    </source>
</evidence>
<gene>
    <name evidence="6" type="ORF">OG327_27360</name>
</gene>
<evidence type="ECO:0000259" key="5">
    <source>
        <dbReference type="Pfam" id="PF17837"/>
    </source>
</evidence>
<evidence type="ECO:0000256" key="3">
    <source>
        <dbReference type="PIRSR" id="PIRSR603542-2"/>
    </source>
</evidence>
<dbReference type="GO" id="GO:0009239">
    <property type="term" value="P:enterobactin biosynthetic process"/>
    <property type="evidence" value="ECO:0007669"/>
    <property type="project" value="InterPro"/>
</dbReference>
<dbReference type="GO" id="GO:0008897">
    <property type="term" value="F:holo-[acyl-carrier-protein] synthase activity"/>
    <property type="evidence" value="ECO:0007669"/>
    <property type="project" value="InterPro"/>
</dbReference>
<feature type="binding site" evidence="2">
    <location>
        <position position="154"/>
    </location>
    <ligand>
        <name>CoA</name>
        <dbReference type="ChEBI" id="CHEBI:57287"/>
    </ligand>
</feature>